<sequence>MANIANPGKGTNLGPLTTTFVPPARCTTAIAACKTCVDAWQGQECLVSPGPRDVTTCWPTTTAGVPEPTYPLQGWGFYSPGIICPTGYTSACSSAADRRDGFQFQFTLVAGETAVGCCPAGYRCTDNGVAQTCVFDTATAVDRTVATAICSGGASAGRGELLMTPGVEVSVYAPMFQINFKETDLPQSSTTTSTSSVGSAQTSAPPPPPGNGQSSGLGGGAIAGIAIGVAALALGVIAVVVFLWRKKRRDSSEKMEPYTGSPGDMGGGPVGSVGASPGPNGQYYTPLPVSVHHAEHHYAGGGGGGGAAPEHDPNKYYYGGPPANPVEADGRSVNPVRAEAPGDFGPRELPA</sequence>
<dbReference type="InterPro" id="IPR051694">
    <property type="entry name" value="Immunoregulatory_rcpt-like"/>
</dbReference>
<evidence type="ECO:0000256" key="1">
    <source>
        <dbReference type="ARBA" id="ARBA00004167"/>
    </source>
</evidence>
<comment type="caution">
    <text evidence="7">The sequence shown here is derived from an EMBL/GenBank/DDBJ whole genome shotgun (WGS) entry which is preliminary data.</text>
</comment>
<feature type="region of interest" description="Disordered" evidence="5">
    <location>
        <begin position="183"/>
        <end position="215"/>
    </location>
</feature>
<dbReference type="PANTHER" id="PTHR15549">
    <property type="entry name" value="PAIRED IMMUNOGLOBULIN-LIKE TYPE 2 RECEPTOR"/>
    <property type="match status" value="1"/>
</dbReference>
<keyword evidence="4 6" id="KW-0472">Membrane</keyword>
<proteinExistence type="predicted"/>
<evidence type="ECO:0000256" key="4">
    <source>
        <dbReference type="ARBA" id="ARBA00023136"/>
    </source>
</evidence>
<evidence type="ECO:0000256" key="6">
    <source>
        <dbReference type="SAM" id="Phobius"/>
    </source>
</evidence>
<reference evidence="7" key="1">
    <citation type="journal article" date="2023" name="Mol. Phylogenet. Evol.">
        <title>Genome-scale phylogeny and comparative genomics of the fungal order Sordariales.</title>
        <authorList>
            <person name="Hensen N."/>
            <person name="Bonometti L."/>
            <person name="Westerberg I."/>
            <person name="Brannstrom I.O."/>
            <person name="Guillou S."/>
            <person name="Cros-Aarteil S."/>
            <person name="Calhoun S."/>
            <person name="Haridas S."/>
            <person name="Kuo A."/>
            <person name="Mondo S."/>
            <person name="Pangilinan J."/>
            <person name="Riley R."/>
            <person name="LaButti K."/>
            <person name="Andreopoulos B."/>
            <person name="Lipzen A."/>
            <person name="Chen C."/>
            <person name="Yan M."/>
            <person name="Daum C."/>
            <person name="Ng V."/>
            <person name="Clum A."/>
            <person name="Steindorff A."/>
            <person name="Ohm R.A."/>
            <person name="Martin F."/>
            <person name="Silar P."/>
            <person name="Natvig D.O."/>
            <person name="Lalanne C."/>
            <person name="Gautier V."/>
            <person name="Ament-Velasquez S.L."/>
            <person name="Kruys A."/>
            <person name="Hutchinson M.I."/>
            <person name="Powell A.J."/>
            <person name="Barry K."/>
            <person name="Miller A.N."/>
            <person name="Grigoriev I.V."/>
            <person name="Debuchy R."/>
            <person name="Gladieux P."/>
            <person name="Hiltunen Thoren M."/>
            <person name="Johannesson H."/>
        </authorList>
    </citation>
    <scope>NUCLEOTIDE SEQUENCE</scope>
    <source>
        <strain evidence="7">CBS 118394</strain>
    </source>
</reference>
<evidence type="ECO:0000256" key="5">
    <source>
        <dbReference type="SAM" id="MobiDB-lite"/>
    </source>
</evidence>
<evidence type="ECO:0000313" key="8">
    <source>
        <dbReference type="Proteomes" id="UP001283341"/>
    </source>
</evidence>
<dbReference type="EMBL" id="JAUEDM010000004">
    <property type="protein sequence ID" value="KAK3319384.1"/>
    <property type="molecule type" value="Genomic_DNA"/>
</dbReference>
<dbReference type="GO" id="GO:0016020">
    <property type="term" value="C:membrane"/>
    <property type="evidence" value="ECO:0007669"/>
    <property type="project" value="UniProtKB-SubCell"/>
</dbReference>
<evidence type="ECO:0000256" key="3">
    <source>
        <dbReference type="ARBA" id="ARBA00022989"/>
    </source>
</evidence>
<feature type="compositionally biased region" description="Low complexity" evidence="5">
    <location>
        <begin position="272"/>
        <end position="281"/>
    </location>
</feature>
<accession>A0AAE0M663</accession>
<keyword evidence="3 6" id="KW-1133">Transmembrane helix</keyword>
<name>A0AAE0M663_9PEZI</name>
<feature type="transmembrane region" description="Helical" evidence="6">
    <location>
        <begin position="221"/>
        <end position="244"/>
    </location>
</feature>
<organism evidence="7 8">
    <name type="scientific">Apodospora peruviana</name>
    <dbReference type="NCBI Taxonomy" id="516989"/>
    <lineage>
        <taxon>Eukaryota</taxon>
        <taxon>Fungi</taxon>
        <taxon>Dikarya</taxon>
        <taxon>Ascomycota</taxon>
        <taxon>Pezizomycotina</taxon>
        <taxon>Sordariomycetes</taxon>
        <taxon>Sordariomycetidae</taxon>
        <taxon>Sordariales</taxon>
        <taxon>Lasiosphaeriaceae</taxon>
        <taxon>Apodospora</taxon>
    </lineage>
</organism>
<dbReference type="GO" id="GO:0071944">
    <property type="term" value="C:cell periphery"/>
    <property type="evidence" value="ECO:0007669"/>
    <property type="project" value="UniProtKB-ARBA"/>
</dbReference>
<feature type="compositionally biased region" description="Low complexity" evidence="5">
    <location>
        <begin position="188"/>
        <end position="203"/>
    </location>
</feature>
<reference evidence="7" key="2">
    <citation type="submission" date="2023-06" db="EMBL/GenBank/DDBJ databases">
        <authorList>
            <consortium name="Lawrence Berkeley National Laboratory"/>
            <person name="Haridas S."/>
            <person name="Hensen N."/>
            <person name="Bonometti L."/>
            <person name="Westerberg I."/>
            <person name="Brannstrom I.O."/>
            <person name="Guillou S."/>
            <person name="Cros-Aarteil S."/>
            <person name="Calhoun S."/>
            <person name="Kuo A."/>
            <person name="Mondo S."/>
            <person name="Pangilinan J."/>
            <person name="Riley R."/>
            <person name="Labutti K."/>
            <person name="Andreopoulos B."/>
            <person name="Lipzen A."/>
            <person name="Chen C."/>
            <person name="Yanf M."/>
            <person name="Daum C."/>
            <person name="Ng V."/>
            <person name="Clum A."/>
            <person name="Steindorff A."/>
            <person name="Ohm R."/>
            <person name="Martin F."/>
            <person name="Silar P."/>
            <person name="Natvig D."/>
            <person name="Lalanne C."/>
            <person name="Gautier V."/>
            <person name="Ament-Velasquez S.L."/>
            <person name="Kruys A."/>
            <person name="Hutchinson M.I."/>
            <person name="Powell A.J."/>
            <person name="Barry K."/>
            <person name="Miller A.N."/>
            <person name="Grigoriev I.V."/>
            <person name="Debuchy R."/>
            <person name="Gladieux P."/>
            <person name="Thoren M.H."/>
            <person name="Johannesson H."/>
        </authorList>
    </citation>
    <scope>NUCLEOTIDE SEQUENCE</scope>
    <source>
        <strain evidence="7">CBS 118394</strain>
    </source>
</reference>
<feature type="region of interest" description="Disordered" evidence="5">
    <location>
        <begin position="250"/>
        <end position="351"/>
    </location>
</feature>
<keyword evidence="8" id="KW-1185">Reference proteome</keyword>
<dbReference type="AlphaFoldDB" id="A0AAE0M663"/>
<evidence type="ECO:0000313" key="7">
    <source>
        <dbReference type="EMBL" id="KAK3319384.1"/>
    </source>
</evidence>
<evidence type="ECO:0000256" key="2">
    <source>
        <dbReference type="ARBA" id="ARBA00022692"/>
    </source>
</evidence>
<dbReference type="Proteomes" id="UP001283341">
    <property type="component" value="Unassembled WGS sequence"/>
</dbReference>
<comment type="subcellular location">
    <subcellularLocation>
        <location evidence="1">Membrane</location>
        <topology evidence="1">Single-pass membrane protein</topology>
    </subcellularLocation>
</comment>
<protein>
    <submittedName>
        <fullName evidence="7">Uncharacterized protein</fullName>
    </submittedName>
</protein>
<gene>
    <name evidence="7" type="ORF">B0H66DRAFT_559370</name>
</gene>
<keyword evidence="2 6" id="KW-0812">Transmembrane</keyword>